<feature type="domain" description="Ferric siderophore reductase C-terminal" evidence="2">
    <location>
        <begin position="221"/>
        <end position="241"/>
    </location>
</feature>
<dbReference type="InterPro" id="IPR008090">
    <property type="entry name" value="Fe_iron_reduct"/>
</dbReference>
<dbReference type="InterPro" id="IPR024726">
    <property type="entry name" value="FhuF_C"/>
</dbReference>
<dbReference type="Pfam" id="PF06276">
    <property type="entry name" value="FhuF"/>
    <property type="match status" value="1"/>
</dbReference>
<evidence type="ECO:0000313" key="4">
    <source>
        <dbReference type="Proteomes" id="UP000627464"/>
    </source>
</evidence>
<reference evidence="4" key="1">
    <citation type="journal article" date="2019" name="Int. J. Syst. Evol. Microbiol.">
        <title>The Global Catalogue of Microorganisms (GCM) 10K type strain sequencing project: providing services to taxonomists for standard genome sequencing and annotation.</title>
        <authorList>
            <consortium name="The Broad Institute Genomics Platform"/>
            <consortium name="The Broad Institute Genome Sequencing Center for Infectious Disease"/>
            <person name="Wu L."/>
            <person name="Ma J."/>
        </authorList>
    </citation>
    <scope>NUCLEOTIDE SEQUENCE [LARGE SCALE GENOMIC DNA]</scope>
    <source>
        <strain evidence="4">CGMCC 1.12806</strain>
    </source>
</reference>
<proteinExistence type="predicted"/>
<evidence type="ECO:0000259" key="1">
    <source>
        <dbReference type="Pfam" id="PF06276"/>
    </source>
</evidence>
<feature type="domain" description="Aerobactin siderophore biosynthesis IucA/IucC-like C-terminal" evidence="1">
    <location>
        <begin position="68"/>
        <end position="204"/>
    </location>
</feature>
<evidence type="ECO:0000313" key="3">
    <source>
        <dbReference type="EMBL" id="GGA35301.1"/>
    </source>
</evidence>
<gene>
    <name evidence="3" type="ORF">GCM10011328_07610</name>
</gene>
<keyword evidence="4" id="KW-1185">Reference proteome</keyword>
<dbReference type="InterPro" id="IPR022770">
    <property type="entry name" value="IucA/IucC-like_C"/>
</dbReference>
<name>A0ABQ1G2F7_9GAMM</name>
<evidence type="ECO:0008006" key="5">
    <source>
        <dbReference type="Google" id="ProtNLM"/>
    </source>
</evidence>
<protein>
    <recommendedName>
        <fullName evidence="5">Siderophore-iron reductase FhuF</fullName>
    </recommendedName>
</protein>
<sequence>MLKLFELHTDAPFYPLLSGIVMSEEAQVAGAPLLPCTQLMEPYFIRQQLNFFAHQHGWEHQDASAVASMWSKSYLSLFTGGWLIARLLCDREIMIHPADLLLTQDEVGLITSVVVPNEGKNVAPISAMNDFIPLFRQHIEPHFLSLSEVTGIRISVLWSNVASGVDTLFRMLSAGGQLSAEKQEAMSTLFTQKFWPDGERNLLFRPVFIRHSVTGEAIRLRKGCCLRYLLPGKGYCPNCCLPQAWQANVMVATTDS</sequence>
<dbReference type="NCBIfam" id="TIGR03951">
    <property type="entry name" value="Fe_III_red_FhuF"/>
    <property type="match status" value="1"/>
</dbReference>
<dbReference type="Proteomes" id="UP000627464">
    <property type="component" value="Unassembled WGS sequence"/>
</dbReference>
<accession>A0ABQ1G2F7</accession>
<dbReference type="EMBL" id="BMFZ01000002">
    <property type="protein sequence ID" value="GGA35301.1"/>
    <property type="molecule type" value="Genomic_DNA"/>
</dbReference>
<organism evidence="3 4">
    <name type="scientific">Hafnia psychrotolerans</name>
    <dbReference type="NCBI Taxonomy" id="1477018"/>
    <lineage>
        <taxon>Bacteria</taxon>
        <taxon>Pseudomonadati</taxon>
        <taxon>Pseudomonadota</taxon>
        <taxon>Gammaproteobacteria</taxon>
        <taxon>Enterobacterales</taxon>
        <taxon>Hafniaceae</taxon>
        <taxon>Hafnia</taxon>
    </lineage>
</organism>
<dbReference type="Pfam" id="PF11575">
    <property type="entry name" value="FhuF_C"/>
    <property type="match status" value="1"/>
</dbReference>
<comment type="caution">
    <text evidence="3">The sequence shown here is derived from an EMBL/GenBank/DDBJ whole genome shotgun (WGS) entry which is preliminary data.</text>
</comment>
<dbReference type="RefSeq" id="WP_188470614.1">
    <property type="nucleotide sequence ID" value="NZ_BMFZ01000002.1"/>
</dbReference>
<evidence type="ECO:0000259" key="2">
    <source>
        <dbReference type="Pfam" id="PF11575"/>
    </source>
</evidence>